<keyword evidence="3" id="KW-0378">Hydrolase</keyword>
<dbReference type="InterPro" id="IPR004780">
    <property type="entry name" value="SRP"/>
</dbReference>
<dbReference type="PROSITE" id="PS00300">
    <property type="entry name" value="SRP54"/>
    <property type="match status" value="1"/>
</dbReference>
<keyword evidence="4" id="KW-0694">RNA-binding</keyword>
<gene>
    <name evidence="11" type="ORF">METZ01_LOCUS17218</name>
</gene>
<keyword evidence="7" id="KW-0687">Ribonucleoprotein</keyword>
<evidence type="ECO:0000256" key="1">
    <source>
        <dbReference type="ARBA" id="ARBA00005450"/>
    </source>
</evidence>
<name>A0A381PCM5_9ZZZZ</name>
<reference evidence="11" key="1">
    <citation type="submission" date="2018-05" db="EMBL/GenBank/DDBJ databases">
        <authorList>
            <person name="Lanie J.A."/>
            <person name="Ng W.-L."/>
            <person name="Kazmierczak K.M."/>
            <person name="Andrzejewski T.M."/>
            <person name="Davidsen T.M."/>
            <person name="Wayne K.J."/>
            <person name="Tettelin H."/>
            <person name="Glass J.I."/>
            <person name="Rusch D."/>
            <person name="Podicherti R."/>
            <person name="Tsui H.-C.T."/>
            <person name="Winkler M.E."/>
        </authorList>
    </citation>
    <scope>NUCLEOTIDE SEQUENCE</scope>
</reference>
<evidence type="ECO:0000259" key="10">
    <source>
        <dbReference type="PROSITE" id="PS00300"/>
    </source>
</evidence>
<dbReference type="SMART" id="SM00382">
    <property type="entry name" value="AAA"/>
    <property type="match status" value="1"/>
</dbReference>
<dbReference type="Gene3D" id="1.10.260.30">
    <property type="entry name" value="Signal recognition particle, SRP54 subunit, M-domain"/>
    <property type="match status" value="1"/>
</dbReference>
<dbReference type="NCBIfam" id="TIGR00959">
    <property type="entry name" value="ffh"/>
    <property type="match status" value="1"/>
</dbReference>
<evidence type="ECO:0000256" key="3">
    <source>
        <dbReference type="ARBA" id="ARBA00022801"/>
    </source>
</evidence>
<dbReference type="InterPro" id="IPR003593">
    <property type="entry name" value="AAA+_ATPase"/>
</dbReference>
<dbReference type="HAMAP" id="MF_00306">
    <property type="entry name" value="SRP54"/>
    <property type="match status" value="1"/>
</dbReference>
<keyword evidence="6" id="KW-0733">Signal recognition particle</keyword>
<dbReference type="InterPro" id="IPR036891">
    <property type="entry name" value="Signal_recog_part_SRP54_M_sf"/>
</dbReference>
<dbReference type="Gene3D" id="1.20.120.140">
    <property type="entry name" value="Signal recognition particle SRP54, nucleotide-binding domain"/>
    <property type="match status" value="1"/>
</dbReference>
<dbReference type="GO" id="GO:0006614">
    <property type="term" value="P:SRP-dependent cotranslational protein targeting to membrane"/>
    <property type="evidence" value="ECO:0007669"/>
    <property type="project" value="InterPro"/>
</dbReference>
<dbReference type="Pfam" id="PF02978">
    <property type="entry name" value="SRP_SPB"/>
    <property type="match status" value="1"/>
</dbReference>
<evidence type="ECO:0000256" key="9">
    <source>
        <dbReference type="SAM" id="MobiDB-lite"/>
    </source>
</evidence>
<evidence type="ECO:0000256" key="4">
    <source>
        <dbReference type="ARBA" id="ARBA00022884"/>
    </source>
</evidence>
<dbReference type="Gene3D" id="3.40.50.300">
    <property type="entry name" value="P-loop containing nucleotide triphosphate hydrolases"/>
    <property type="match status" value="1"/>
</dbReference>
<evidence type="ECO:0000256" key="7">
    <source>
        <dbReference type="ARBA" id="ARBA00023274"/>
    </source>
</evidence>
<dbReference type="SMART" id="SM00963">
    <property type="entry name" value="SRP54_N"/>
    <property type="match status" value="1"/>
</dbReference>
<dbReference type="GO" id="GO:0005786">
    <property type="term" value="C:signal recognition particle, endoplasmic reticulum targeting"/>
    <property type="evidence" value="ECO:0007669"/>
    <property type="project" value="UniProtKB-KW"/>
</dbReference>
<accession>A0A381PCM5</accession>
<dbReference type="CDD" id="cd18539">
    <property type="entry name" value="SRP_G"/>
    <property type="match status" value="1"/>
</dbReference>
<dbReference type="EMBL" id="UINC01000932">
    <property type="protein sequence ID" value="SUZ64364.1"/>
    <property type="molecule type" value="Genomic_DNA"/>
</dbReference>
<evidence type="ECO:0000313" key="11">
    <source>
        <dbReference type="EMBL" id="SUZ64364.1"/>
    </source>
</evidence>
<dbReference type="EC" id="3.6.5.4" evidence="8"/>
<dbReference type="InterPro" id="IPR042101">
    <property type="entry name" value="SRP54_N_sf"/>
</dbReference>
<dbReference type="InterPro" id="IPR013822">
    <property type="entry name" value="Signal_recog_particl_SRP54_hlx"/>
</dbReference>
<dbReference type="InterPro" id="IPR022941">
    <property type="entry name" value="SRP54"/>
</dbReference>
<dbReference type="PANTHER" id="PTHR11564:SF5">
    <property type="entry name" value="SIGNAL RECOGNITION PARTICLE SUBUNIT SRP54"/>
    <property type="match status" value="1"/>
</dbReference>
<dbReference type="InterPro" id="IPR004125">
    <property type="entry name" value="Signal_recog_particle_SRP54_M"/>
</dbReference>
<evidence type="ECO:0000256" key="6">
    <source>
        <dbReference type="ARBA" id="ARBA00023135"/>
    </source>
</evidence>
<dbReference type="GO" id="GO:0008312">
    <property type="term" value="F:7S RNA binding"/>
    <property type="evidence" value="ECO:0007669"/>
    <property type="project" value="InterPro"/>
</dbReference>
<dbReference type="InterPro" id="IPR027417">
    <property type="entry name" value="P-loop_NTPase"/>
</dbReference>
<dbReference type="FunFam" id="3.40.50.300:FF:000022">
    <property type="entry name" value="Signal recognition particle 54 kDa subunit"/>
    <property type="match status" value="1"/>
</dbReference>
<feature type="region of interest" description="Disordered" evidence="9">
    <location>
        <begin position="445"/>
        <end position="465"/>
    </location>
</feature>
<dbReference type="PANTHER" id="PTHR11564">
    <property type="entry name" value="SIGNAL RECOGNITION PARTICLE 54K PROTEIN SRP54"/>
    <property type="match status" value="1"/>
</dbReference>
<evidence type="ECO:0000256" key="2">
    <source>
        <dbReference type="ARBA" id="ARBA00022741"/>
    </source>
</evidence>
<sequence>VFDNLTKRLSSTLRRLSGKATLTDSNIQEALREVRRALLEGDVALPVVKDFIDRVSLRAAGQEVEKSLTPGQAIIKIVQAELEILMGSANAELDLKVTPPAIILMAGLQGSGKTTTVAKLSNWLKKDKQKKVMVVSADVYRPAAIEQLQTLADEVGVEFFASNTSQSPVDIAIAAVAEAKKKFIDVLIVDTAGRLAIDQEMMGEISQLHQTLNPVETMFVVDAMTGQDAASTAKAFNEALPLTGVILTKADGDARGGAALSVRHITGKPIKFIGMGEKPDALEPFYPDRIASRILGMGDVLTLIEEAEKKVDKQKAQKLARKIKKGKGFDLEDFKEQLKQMQNMGGVTSIMDKIPGMGALPPSASGMVDDSQFRRMEVIINSMTMRERVNPEILNGSRKRRIIQGSGTQIQDLNRLLKQHKQMQKVMKKMRGGNMANMMRGLGGMQGPAGGSGFPTAPGGKIPRL</sequence>
<dbReference type="Pfam" id="PF00448">
    <property type="entry name" value="SRP54"/>
    <property type="match status" value="1"/>
</dbReference>
<organism evidence="11">
    <name type="scientific">marine metagenome</name>
    <dbReference type="NCBI Taxonomy" id="408172"/>
    <lineage>
        <taxon>unclassified sequences</taxon>
        <taxon>metagenomes</taxon>
        <taxon>ecological metagenomes</taxon>
    </lineage>
</organism>
<keyword evidence="2" id="KW-0547">Nucleotide-binding</keyword>
<protein>
    <recommendedName>
        <fullName evidence="8">signal-recognition-particle GTPase</fullName>
        <ecNumber evidence="8">3.6.5.4</ecNumber>
    </recommendedName>
</protein>
<dbReference type="InterPro" id="IPR000897">
    <property type="entry name" value="SRP54_GTPase_dom"/>
</dbReference>
<dbReference type="GO" id="GO:0005525">
    <property type="term" value="F:GTP binding"/>
    <property type="evidence" value="ECO:0007669"/>
    <property type="project" value="UniProtKB-KW"/>
</dbReference>
<evidence type="ECO:0000256" key="8">
    <source>
        <dbReference type="ARBA" id="ARBA00035672"/>
    </source>
</evidence>
<feature type="domain" description="SRP54-type proteins GTP-binding" evidence="10">
    <location>
        <begin position="269"/>
        <end position="282"/>
    </location>
</feature>
<comment type="similarity">
    <text evidence="1">Belongs to the GTP-binding SRP family. SRP54 subfamily.</text>
</comment>
<dbReference type="GO" id="GO:0003924">
    <property type="term" value="F:GTPase activity"/>
    <property type="evidence" value="ECO:0007669"/>
    <property type="project" value="InterPro"/>
</dbReference>
<evidence type="ECO:0000256" key="5">
    <source>
        <dbReference type="ARBA" id="ARBA00023134"/>
    </source>
</evidence>
<dbReference type="SUPFAM" id="SSF52540">
    <property type="entry name" value="P-loop containing nucleoside triphosphate hydrolases"/>
    <property type="match status" value="1"/>
</dbReference>
<dbReference type="Pfam" id="PF02881">
    <property type="entry name" value="SRP54_N"/>
    <property type="match status" value="1"/>
</dbReference>
<dbReference type="SMART" id="SM00962">
    <property type="entry name" value="SRP54"/>
    <property type="match status" value="1"/>
</dbReference>
<feature type="non-terminal residue" evidence="11">
    <location>
        <position position="1"/>
    </location>
</feature>
<dbReference type="AlphaFoldDB" id="A0A381PCM5"/>
<dbReference type="SUPFAM" id="SSF47446">
    <property type="entry name" value="Signal peptide-binding domain"/>
    <property type="match status" value="1"/>
</dbReference>
<proteinExistence type="inferred from homology"/>
<keyword evidence="5" id="KW-0342">GTP-binding</keyword>